<dbReference type="EMBL" id="CAADFY010000027">
    <property type="protein sequence ID" value="VFK53701.1"/>
    <property type="molecule type" value="Genomic_DNA"/>
</dbReference>
<dbReference type="NCBIfam" id="TIGR01467">
    <property type="entry name" value="cobI_cbiL"/>
    <property type="match status" value="1"/>
</dbReference>
<organism evidence="11">
    <name type="scientific">Candidatus Kentrum sp. TUN</name>
    <dbReference type="NCBI Taxonomy" id="2126343"/>
    <lineage>
        <taxon>Bacteria</taxon>
        <taxon>Pseudomonadati</taxon>
        <taxon>Pseudomonadota</taxon>
        <taxon>Gammaproteobacteria</taxon>
        <taxon>Candidatus Kentrum</taxon>
    </lineage>
</organism>
<dbReference type="InterPro" id="IPR000878">
    <property type="entry name" value="4pyrrol_Mease"/>
</dbReference>
<evidence type="ECO:0000256" key="7">
    <source>
        <dbReference type="PIRNR" id="PIRNR036427"/>
    </source>
</evidence>
<evidence type="ECO:0000256" key="4">
    <source>
        <dbReference type="ARBA" id="ARBA00022603"/>
    </source>
</evidence>
<evidence type="ECO:0000259" key="8">
    <source>
        <dbReference type="Pfam" id="PF00590"/>
    </source>
</evidence>
<evidence type="ECO:0000256" key="2">
    <source>
        <dbReference type="ARBA" id="ARBA00005879"/>
    </source>
</evidence>
<name>A0A450ZNJ0_9GAMM</name>
<dbReference type="InterPro" id="IPR014776">
    <property type="entry name" value="4pyrrole_Mease_sub2"/>
</dbReference>
<dbReference type="GO" id="GO:0030788">
    <property type="term" value="F:precorrin-2 C20-methyltransferase activity"/>
    <property type="evidence" value="ECO:0007669"/>
    <property type="project" value="InterPro"/>
</dbReference>
<dbReference type="PIRSF" id="PIRSF036427">
    <property type="entry name" value="Precrrn-2_mtase"/>
    <property type="match status" value="1"/>
</dbReference>
<dbReference type="InterPro" id="IPR014777">
    <property type="entry name" value="4pyrrole_Mease_sub1"/>
</dbReference>
<dbReference type="AlphaFoldDB" id="A0A450ZNJ0"/>
<keyword evidence="4 11" id="KW-0489">Methyltransferase</keyword>
<dbReference type="PANTHER" id="PTHR43467:SF2">
    <property type="entry name" value="COBALT-PRECORRIN-2 C(20)-METHYLTRANSFERASE"/>
    <property type="match status" value="1"/>
</dbReference>
<gene>
    <name evidence="10" type="ORF">BECKTUN1418D_GA0071000_101919</name>
    <name evidence="11" type="ORF">BECKTUN1418E_GA0071001_102720</name>
    <name evidence="9" type="ORF">BECKTUN1418F_GA0071002_102720</name>
</gene>
<dbReference type="Pfam" id="PF00590">
    <property type="entry name" value="TP_methylase"/>
    <property type="match status" value="1"/>
</dbReference>
<accession>A0A450ZNJ0</accession>
<dbReference type="InterPro" id="IPR006364">
    <property type="entry name" value="CobI/CbiL/CobIJ_dom"/>
</dbReference>
<keyword evidence="3" id="KW-0169">Cobalamin biosynthesis</keyword>
<dbReference type="SUPFAM" id="SSF53790">
    <property type="entry name" value="Tetrapyrrole methylase"/>
    <property type="match status" value="1"/>
</dbReference>
<dbReference type="InterPro" id="IPR012382">
    <property type="entry name" value="CobI/CbiL"/>
</dbReference>
<dbReference type="GO" id="GO:0009236">
    <property type="term" value="P:cobalamin biosynthetic process"/>
    <property type="evidence" value="ECO:0007669"/>
    <property type="project" value="UniProtKB-UniRule"/>
</dbReference>
<evidence type="ECO:0000313" key="9">
    <source>
        <dbReference type="EMBL" id="VFK53701.1"/>
    </source>
</evidence>
<sequence length="254" mass="27781">MNSPSLGCLIGVSLGPGDPDLITRGALAALEGNALWSWPVKKAGSTSYALEIVRRAGLAIPTDGITLIFPMTRDPKQLKMAWARVGRTVLERLETGRDVLFLCEGDVSTYSTFGHLSRNVKQLNDQVRVRVIAGVSSPQACAARLGIPLVEQDDTLAMLPADYGVDMVADLLDRFDRLALMKINPVLDEVIDLLDRRGLLPHAHLVERAGTPEERLVTDVGALKGQKLNYLSLLLVRNPHRRKPLMAKSGYRKG</sequence>
<dbReference type="CDD" id="cd11645">
    <property type="entry name" value="Precorrin_2_C20_MT"/>
    <property type="match status" value="1"/>
</dbReference>
<evidence type="ECO:0000313" key="10">
    <source>
        <dbReference type="EMBL" id="VFK54106.1"/>
    </source>
</evidence>
<reference evidence="11" key="1">
    <citation type="submission" date="2019-02" db="EMBL/GenBank/DDBJ databases">
        <authorList>
            <person name="Gruber-Vodicka R. H."/>
            <person name="Seah K. B. B."/>
        </authorList>
    </citation>
    <scope>NUCLEOTIDE SEQUENCE</scope>
    <source>
        <strain evidence="10">BECK_BY1</strain>
        <strain evidence="11">BECK_BY2</strain>
        <strain evidence="9">BECK_BY3</strain>
    </source>
</reference>
<keyword evidence="5 11" id="KW-0808">Transferase</keyword>
<evidence type="ECO:0000256" key="3">
    <source>
        <dbReference type="ARBA" id="ARBA00022573"/>
    </source>
</evidence>
<dbReference type="InterPro" id="IPR035996">
    <property type="entry name" value="4pyrrol_Methylase_sf"/>
</dbReference>
<evidence type="ECO:0000313" key="11">
    <source>
        <dbReference type="EMBL" id="VFK55290.1"/>
    </source>
</evidence>
<evidence type="ECO:0000256" key="1">
    <source>
        <dbReference type="ARBA" id="ARBA00004953"/>
    </source>
</evidence>
<dbReference type="EMBL" id="CAADFX010000019">
    <property type="protein sequence ID" value="VFK54106.1"/>
    <property type="molecule type" value="Genomic_DNA"/>
</dbReference>
<comment type="pathway">
    <text evidence="1">Cofactor biosynthesis; adenosylcobalamin biosynthesis.</text>
</comment>
<dbReference type="GO" id="GO:0032259">
    <property type="term" value="P:methylation"/>
    <property type="evidence" value="ECO:0007669"/>
    <property type="project" value="UniProtKB-KW"/>
</dbReference>
<feature type="domain" description="Tetrapyrrole methylase" evidence="8">
    <location>
        <begin position="9"/>
        <end position="218"/>
    </location>
</feature>
<keyword evidence="6" id="KW-0949">S-adenosyl-L-methionine</keyword>
<protein>
    <submittedName>
        <fullName evidence="11">Precorrin-2 C20-methyltransferase /cobalt-factor II C20-methyltransferase</fullName>
    </submittedName>
</protein>
<evidence type="ECO:0000256" key="5">
    <source>
        <dbReference type="ARBA" id="ARBA00022679"/>
    </source>
</evidence>
<dbReference type="EMBL" id="CAADFV010000027">
    <property type="protein sequence ID" value="VFK55290.1"/>
    <property type="molecule type" value="Genomic_DNA"/>
</dbReference>
<dbReference type="UniPathway" id="UPA00148"/>
<evidence type="ECO:0000256" key="6">
    <source>
        <dbReference type="ARBA" id="ARBA00022691"/>
    </source>
</evidence>
<dbReference type="Gene3D" id="3.30.950.10">
    <property type="entry name" value="Methyltransferase, Cobalt-precorrin-4 Transmethylase, Domain 2"/>
    <property type="match status" value="1"/>
</dbReference>
<proteinExistence type="inferred from homology"/>
<dbReference type="Gene3D" id="3.40.1010.10">
    <property type="entry name" value="Cobalt-precorrin-4 Transmethylase, Domain 1"/>
    <property type="match status" value="1"/>
</dbReference>
<dbReference type="PANTHER" id="PTHR43467">
    <property type="entry name" value="COBALT-PRECORRIN-2 C(20)-METHYLTRANSFERASE"/>
    <property type="match status" value="1"/>
</dbReference>
<comment type="similarity">
    <text evidence="2 7">Belongs to the precorrin methyltransferase family.</text>
</comment>